<organism evidence="1 2">
    <name type="scientific">Candidatus Geothrix skivensis</name>
    <dbReference type="NCBI Taxonomy" id="2954439"/>
    <lineage>
        <taxon>Bacteria</taxon>
        <taxon>Pseudomonadati</taxon>
        <taxon>Acidobacteriota</taxon>
        <taxon>Holophagae</taxon>
        <taxon>Holophagales</taxon>
        <taxon>Holophagaceae</taxon>
        <taxon>Geothrix</taxon>
    </lineage>
</organism>
<dbReference type="EMBL" id="JADKIO010000005">
    <property type="protein sequence ID" value="MBK9796231.1"/>
    <property type="molecule type" value="Genomic_DNA"/>
</dbReference>
<reference evidence="1" key="1">
    <citation type="submission" date="2020-10" db="EMBL/GenBank/DDBJ databases">
        <title>Connecting structure to function with the recovery of over 1000 high-quality activated sludge metagenome-assembled genomes encoding full-length rRNA genes using long-read sequencing.</title>
        <authorList>
            <person name="Singleton C.M."/>
            <person name="Petriglieri F."/>
            <person name="Kristensen J.M."/>
            <person name="Kirkegaard R.H."/>
            <person name="Michaelsen T.Y."/>
            <person name="Andersen M.H."/>
            <person name="Karst S.M."/>
            <person name="Dueholm M.S."/>
            <person name="Nielsen P.H."/>
            <person name="Albertsen M."/>
        </authorList>
    </citation>
    <scope>NUCLEOTIDE SEQUENCE</scope>
    <source>
        <strain evidence="1">Skiv_18-Q3-R9-52_MAXAC.067</strain>
    </source>
</reference>
<comment type="caution">
    <text evidence="1">The sequence shown here is derived from an EMBL/GenBank/DDBJ whole genome shotgun (WGS) entry which is preliminary data.</text>
</comment>
<name>A0A9D7XGH4_9BACT</name>
<evidence type="ECO:0000313" key="1">
    <source>
        <dbReference type="EMBL" id="MBK9796231.1"/>
    </source>
</evidence>
<dbReference type="Gene3D" id="1.10.150.240">
    <property type="entry name" value="Putative phosphatase, domain 2"/>
    <property type="match status" value="1"/>
</dbReference>
<dbReference type="AlphaFoldDB" id="A0A9D7XGH4"/>
<protein>
    <submittedName>
        <fullName evidence="1">Uncharacterized protein</fullName>
    </submittedName>
</protein>
<sequence length="53" mass="5888">MLETALELSEDRLDGAGIRQVVELGKAMLGKPVEAPFPVLQSIRELPNLLRSW</sequence>
<gene>
    <name evidence="1" type="ORF">IPP58_07005</name>
</gene>
<dbReference type="Proteomes" id="UP000886657">
    <property type="component" value="Unassembled WGS sequence"/>
</dbReference>
<proteinExistence type="predicted"/>
<accession>A0A9D7XGH4</accession>
<dbReference type="InterPro" id="IPR023198">
    <property type="entry name" value="PGP-like_dom2"/>
</dbReference>
<evidence type="ECO:0000313" key="2">
    <source>
        <dbReference type="Proteomes" id="UP000886657"/>
    </source>
</evidence>